<comment type="caution">
    <text evidence="2">The sequence shown here is derived from an EMBL/GenBank/DDBJ whole genome shotgun (WGS) entry which is preliminary data.</text>
</comment>
<sequence>MEASDLLNLLRWLKTSSSGDYWTFVERANVIYECRTCASLLREAEGFMRHLTRCDSSHLDDVDPGESDRLLFDSTLDTSGVSTPAGTSPKVPSKRPPHCHVVSDANLQSSVGARRNAFVEKMLDKTQTITTLPKFGPEGVSTTMTPADLQDYGINIRPTRMRRPPKWLELDYVIWNGDAHLNKKNQV</sequence>
<evidence type="ECO:0000313" key="3">
    <source>
        <dbReference type="Proteomes" id="UP001196413"/>
    </source>
</evidence>
<protein>
    <submittedName>
        <fullName evidence="2">Uncharacterized protein</fullName>
    </submittedName>
</protein>
<gene>
    <name evidence="2" type="ORF">KIN20_015897</name>
</gene>
<proteinExistence type="predicted"/>
<dbReference type="EMBL" id="JAHQIW010003230">
    <property type="protein sequence ID" value="KAJ1357701.1"/>
    <property type="molecule type" value="Genomic_DNA"/>
</dbReference>
<organism evidence="2 3">
    <name type="scientific">Parelaphostrongylus tenuis</name>
    <name type="common">Meningeal worm</name>
    <dbReference type="NCBI Taxonomy" id="148309"/>
    <lineage>
        <taxon>Eukaryota</taxon>
        <taxon>Metazoa</taxon>
        <taxon>Ecdysozoa</taxon>
        <taxon>Nematoda</taxon>
        <taxon>Chromadorea</taxon>
        <taxon>Rhabditida</taxon>
        <taxon>Rhabditina</taxon>
        <taxon>Rhabditomorpha</taxon>
        <taxon>Strongyloidea</taxon>
        <taxon>Metastrongylidae</taxon>
        <taxon>Parelaphostrongylus</taxon>
    </lineage>
</organism>
<evidence type="ECO:0000313" key="2">
    <source>
        <dbReference type="EMBL" id="KAJ1357701.1"/>
    </source>
</evidence>
<keyword evidence="3" id="KW-1185">Reference proteome</keyword>
<name>A0AAD5QSS6_PARTN</name>
<dbReference type="Proteomes" id="UP001196413">
    <property type="component" value="Unassembled WGS sequence"/>
</dbReference>
<feature type="region of interest" description="Disordered" evidence="1">
    <location>
        <begin position="77"/>
        <end position="96"/>
    </location>
</feature>
<evidence type="ECO:0000256" key="1">
    <source>
        <dbReference type="SAM" id="MobiDB-lite"/>
    </source>
</evidence>
<feature type="compositionally biased region" description="Polar residues" evidence="1">
    <location>
        <begin position="77"/>
        <end position="86"/>
    </location>
</feature>
<accession>A0AAD5QSS6</accession>
<reference evidence="2" key="1">
    <citation type="submission" date="2021-06" db="EMBL/GenBank/DDBJ databases">
        <title>Parelaphostrongylus tenuis whole genome reference sequence.</title>
        <authorList>
            <person name="Garwood T.J."/>
            <person name="Larsen P.A."/>
            <person name="Fountain-Jones N.M."/>
            <person name="Garbe J.R."/>
            <person name="Macchietto M.G."/>
            <person name="Kania S.A."/>
            <person name="Gerhold R.W."/>
            <person name="Richards J.E."/>
            <person name="Wolf T.M."/>
        </authorList>
    </citation>
    <scope>NUCLEOTIDE SEQUENCE</scope>
    <source>
        <strain evidence="2">MNPRO001-30</strain>
        <tissue evidence="2">Meninges</tissue>
    </source>
</reference>
<dbReference type="AlphaFoldDB" id="A0AAD5QSS6"/>